<reference evidence="2 3" key="2">
    <citation type="journal article" date="2019" name="G3 (Bethesda)">
        <title>Hybrid Assembly of the Genome of the Entomopathogenic Nematode Steinernema carpocapsae Identifies the X-Chromosome.</title>
        <authorList>
            <person name="Serra L."/>
            <person name="Macchietto M."/>
            <person name="Macias-Munoz A."/>
            <person name="McGill C.J."/>
            <person name="Rodriguez I.M."/>
            <person name="Rodriguez B."/>
            <person name="Murad R."/>
            <person name="Mortazavi A."/>
        </authorList>
    </citation>
    <scope>NUCLEOTIDE SEQUENCE [LARGE SCALE GENOMIC DNA]</scope>
    <source>
        <strain evidence="2 3">ALL</strain>
    </source>
</reference>
<feature type="region of interest" description="Disordered" evidence="1">
    <location>
        <begin position="51"/>
        <end position="98"/>
    </location>
</feature>
<evidence type="ECO:0000313" key="3">
    <source>
        <dbReference type="Proteomes" id="UP000298663"/>
    </source>
</evidence>
<gene>
    <name evidence="2" type="ORF">L596_016198</name>
</gene>
<reference evidence="2 3" key="1">
    <citation type="journal article" date="2015" name="Genome Biol.">
        <title>Comparative genomics of Steinernema reveals deeply conserved gene regulatory networks.</title>
        <authorList>
            <person name="Dillman A.R."/>
            <person name="Macchietto M."/>
            <person name="Porter C.F."/>
            <person name="Rogers A."/>
            <person name="Williams B."/>
            <person name="Antoshechkin I."/>
            <person name="Lee M.M."/>
            <person name="Goodwin Z."/>
            <person name="Lu X."/>
            <person name="Lewis E.E."/>
            <person name="Goodrich-Blair H."/>
            <person name="Stock S.P."/>
            <person name="Adams B.J."/>
            <person name="Sternberg P.W."/>
            <person name="Mortazavi A."/>
        </authorList>
    </citation>
    <scope>NUCLEOTIDE SEQUENCE [LARGE SCALE GENOMIC DNA]</scope>
    <source>
        <strain evidence="2 3">ALL</strain>
    </source>
</reference>
<dbReference type="Proteomes" id="UP000298663">
    <property type="component" value="Unassembled WGS sequence"/>
</dbReference>
<name>A0A4U5NHD7_STECR</name>
<keyword evidence="3" id="KW-1185">Reference proteome</keyword>
<accession>A0A4U5NHD7</accession>
<protein>
    <submittedName>
        <fullName evidence="2">Uncharacterized protein</fullName>
    </submittedName>
</protein>
<evidence type="ECO:0000256" key="1">
    <source>
        <dbReference type="SAM" id="MobiDB-lite"/>
    </source>
</evidence>
<organism evidence="2 3">
    <name type="scientific">Steinernema carpocapsae</name>
    <name type="common">Entomopathogenic nematode</name>
    <dbReference type="NCBI Taxonomy" id="34508"/>
    <lineage>
        <taxon>Eukaryota</taxon>
        <taxon>Metazoa</taxon>
        <taxon>Ecdysozoa</taxon>
        <taxon>Nematoda</taxon>
        <taxon>Chromadorea</taxon>
        <taxon>Rhabditida</taxon>
        <taxon>Tylenchina</taxon>
        <taxon>Panagrolaimomorpha</taxon>
        <taxon>Strongyloidoidea</taxon>
        <taxon>Steinernematidae</taxon>
        <taxon>Steinernema</taxon>
    </lineage>
</organism>
<evidence type="ECO:0000313" key="2">
    <source>
        <dbReference type="EMBL" id="TKR82478.1"/>
    </source>
</evidence>
<proteinExistence type="predicted"/>
<feature type="compositionally biased region" description="Low complexity" evidence="1">
    <location>
        <begin position="51"/>
        <end position="66"/>
    </location>
</feature>
<dbReference type="EMBL" id="AZBU02000004">
    <property type="protein sequence ID" value="TKR82478.1"/>
    <property type="molecule type" value="Genomic_DNA"/>
</dbReference>
<dbReference type="AlphaFoldDB" id="A0A4U5NHD7"/>
<comment type="caution">
    <text evidence="2">The sequence shown here is derived from an EMBL/GenBank/DDBJ whole genome shotgun (WGS) entry which is preliminary data.</text>
</comment>
<sequence length="137" mass="14955">MSGMSGNYNFHPAEDRWFPSYATQHIRPVWETILKFSECKSTYSTPSFKSAYFSSSSTSSSSFPCSEKPKTAPPAAPYSTCTTKSSTTRSACSPSQSRTLITAQNFRTSSGPPPAFLTSSTTTIVHGFSFNFPQNQS</sequence>
<feature type="compositionally biased region" description="Low complexity" evidence="1">
    <location>
        <begin position="79"/>
        <end position="93"/>
    </location>
</feature>